<dbReference type="OrthoDB" id="2142040at2759"/>
<dbReference type="PANTHER" id="PTHR31649:SF1">
    <property type="entry name" value="FARNESOIC ACID O-METHYL TRANSFERASE DOMAIN-CONTAINING PROTEIN"/>
    <property type="match status" value="1"/>
</dbReference>
<organism evidence="2 3">
    <name type="scientific">Vanessa tameamea</name>
    <name type="common">Kamehameha butterfly</name>
    <dbReference type="NCBI Taxonomy" id="334116"/>
    <lineage>
        <taxon>Eukaryota</taxon>
        <taxon>Metazoa</taxon>
        <taxon>Ecdysozoa</taxon>
        <taxon>Arthropoda</taxon>
        <taxon>Hexapoda</taxon>
        <taxon>Insecta</taxon>
        <taxon>Pterygota</taxon>
        <taxon>Neoptera</taxon>
        <taxon>Endopterygota</taxon>
        <taxon>Lepidoptera</taxon>
        <taxon>Glossata</taxon>
        <taxon>Ditrysia</taxon>
        <taxon>Papilionoidea</taxon>
        <taxon>Nymphalidae</taxon>
        <taxon>Nymphalinae</taxon>
        <taxon>Vanessa</taxon>
    </lineage>
</organism>
<dbReference type="GeneID" id="113393019"/>
<feature type="compositionally biased region" description="Low complexity" evidence="1">
    <location>
        <begin position="1"/>
        <end position="10"/>
    </location>
</feature>
<proteinExistence type="predicted"/>
<evidence type="ECO:0000313" key="2">
    <source>
        <dbReference type="Proteomes" id="UP001652626"/>
    </source>
</evidence>
<accession>A0A8B8HL79</accession>
<feature type="region of interest" description="Disordered" evidence="1">
    <location>
        <begin position="1"/>
        <end position="58"/>
    </location>
</feature>
<reference evidence="3" key="1">
    <citation type="submission" date="2025-08" db="UniProtKB">
        <authorList>
            <consortium name="RefSeq"/>
        </authorList>
    </citation>
    <scope>IDENTIFICATION</scope>
    <source>
        <tissue evidence="3">Whole body</tissue>
    </source>
</reference>
<dbReference type="PANTHER" id="PTHR31649">
    <property type="entry name" value="AGAP009604-PA"/>
    <property type="match status" value="1"/>
</dbReference>
<feature type="compositionally biased region" description="Low complexity" evidence="1">
    <location>
        <begin position="18"/>
        <end position="27"/>
    </location>
</feature>
<name>A0A8B8HL79_VANTA</name>
<gene>
    <name evidence="3" type="primary">LOC113393019</name>
</gene>
<dbReference type="SMART" id="SM00696">
    <property type="entry name" value="DM9"/>
    <property type="match status" value="2"/>
</dbReference>
<dbReference type="Pfam" id="PF11901">
    <property type="entry name" value="DM9"/>
    <property type="match status" value="1"/>
</dbReference>
<dbReference type="AlphaFoldDB" id="A0A8B8HL79"/>
<keyword evidence="2" id="KW-1185">Reference proteome</keyword>
<dbReference type="RefSeq" id="XP_026485497.1">
    <property type="nucleotide sequence ID" value="XM_026629712.2"/>
</dbReference>
<dbReference type="Proteomes" id="UP001652626">
    <property type="component" value="Chromosome 12"/>
</dbReference>
<evidence type="ECO:0000256" key="1">
    <source>
        <dbReference type="SAM" id="MobiDB-lite"/>
    </source>
</evidence>
<evidence type="ECO:0000313" key="3">
    <source>
        <dbReference type="RefSeq" id="XP_026485497.1"/>
    </source>
</evidence>
<sequence length="252" mass="27280">MSGYPYGGNPPQYPPPQNQIYPQIYNPANAPPPGQPIHAAPGYPSGQNPQFPYQPGFAIYPTQPLQPGQAPPPAAMSYPSGPTAPPPYAYQGFPTVTPQPSYEAPIEWIPSTPNDAHALSNRAVVAGFEGYDKSPLWVIRGRYEGDMIPGKLAIKHKAAYVPWGGRENAVNNIEVCCARPEKIRWVESRDGIIPQNAIIGGNTSAGEPLYIGRAREQGSLTPGKVHPSHKAMYLSFAGKEVAHKIYEILCTV</sequence>
<dbReference type="OMA" id="YPQIYNP"/>
<dbReference type="InterPro" id="IPR006616">
    <property type="entry name" value="DM9_repeat"/>
</dbReference>
<protein>
    <submittedName>
        <fullName evidence="3">Uncharacterized protein LOC113393019</fullName>
    </submittedName>
</protein>